<comment type="similarity">
    <text evidence="2 10">Belongs to the Arg-specific ADP-ribosyltransferase family.</text>
</comment>
<evidence type="ECO:0000313" key="13">
    <source>
        <dbReference type="EMBL" id="CAF3493327.1"/>
    </source>
</evidence>
<evidence type="ECO:0000256" key="3">
    <source>
        <dbReference type="ARBA" id="ARBA00022525"/>
    </source>
</evidence>
<comment type="catalytic activity">
    <reaction evidence="9 10">
        <text>L-arginyl-[protein] + NAD(+) = N(omega)-(ADP-D-ribosyl)-L-arginyl-[protein] + nicotinamide + H(+)</text>
        <dbReference type="Rhea" id="RHEA:19149"/>
        <dbReference type="Rhea" id="RHEA-COMP:10532"/>
        <dbReference type="Rhea" id="RHEA-COMP:15087"/>
        <dbReference type="ChEBI" id="CHEBI:15378"/>
        <dbReference type="ChEBI" id="CHEBI:17154"/>
        <dbReference type="ChEBI" id="CHEBI:29965"/>
        <dbReference type="ChEBI" id="CHEBI:57540"/>
        <dbReference type="ChEBI" id="CHEBI:142554"/>
        <dbReference type="EC" id="2.4.2.31"/>
    </reaction>
</comment>
<dbReference type="GO" id="GO:0005576">
    <property type="term" value="C:extracellular region"/>
    <property type="evidence" value="ECO:0007669"/>
    <property type="project" value="UniProtKB-SubCell"/>
</dbReference>
<dbReference type="SUPFAM" id="SSF56399">
    <property type="entry name" value="ADP-ribosylation"/>
    <property type="match status" value="1"/>
</dbReference>
<keyword evidence="6 10" id="KW-0808">Transferase</keyword>
<evidence type="ECO:0000256" key="6">
    <source>
        <dbReference type="ARBA" id="ARBA00022679"/>
    </source>
</evidence>
<dbReference type="Proteomes" id="UP000663844">
    <property type="component" value="Unassembled WGS sequence"/>
</dbReference>
<dbReference type="GO" id="GO:0106274">
    <property type="term" value="F:NAD+-protein-arginine ADP-ribosyltransferase activity"/>
    <property type="evidence" value="ECO:0007669"/>
    <property type="project" value="UniProtKB-EC"/>
</dbReference>
<dbReference type="EC" id="2.4.2.31" evidence="10"/>
<dbReference type="PANTHER" id="PTHR10339:SF25">
    <property type="entry name" value="SECRETED EXOENZYME S"/>
    <property type="match status" value="1"/>
</dbReference>
<evidence type="ECO:0000256" key="4">
    <source>
        <dbReference type="ARBA" id="ARBA00022656"/>
    </source>
</evidence>
<comment type="subcellular location">
    <subcellularLocation>
        <location evidence="1">Secreted</location>
    </subcellularLocation>
</comment>
<keyword evidence="7" id="KW-0548">Nucleotidyltransferase</keyword>
<keyword evidence="3" id="KW-0964">Secreted</keyword>
<keyword evidence="4" id="KW-0800">Toxin</keyword>
<evidence type="ECO:0000256" key="7">
    <source>
        <dbReference type="ARBA" id="ARBA00022695"/>
    </source>
</evidence>
<evidence type="ECO:0000256" key="2">
    <source>
        <dbReference type="ARBA" id="ARBA00009558"/>
    </source>
</evidence>
<organism evidence="12 14">
    <name type="scientific">Adineta steineri</name>
    <dbReference type="NCBI Taxonomy" id="433720"/>
    <lineage>
        <taxon>Eukaryota</taxon>
        <taxon>Metazoa</taxon>
        <taxon>Spiralia</taxon>
        <taxon>Gnathifera</taxon>
        <taxon>Rotifera</taxon>
        <taxon>Eurotatoria</taxon>
        <taxon>Bdelloidea</taxon>
        <taxon>Adinetida</taxon>
        <taxon>Adinetidae</taxon>
        <taxon>Adineta</taxon>
    </lineage>
</organism>
<dbReference type="GO" id="GO:0090729">
    <property type="term" value="F:toxin activity"/>
    <property type="evidence" value="ECO:0007669"/>
    <property type="project" value="UniProtKB-KW"/>
</dbReference>
<reference evidence="12" key="1">
    <citation type="submission" date="2021-02" db="EMBL/GenBank/DDBJ databases">
        <authorList>
            <person name="Nowell W R."/>
        </authorList>
    </citation>
    <scope>NUCLEOTIDE SEQUENCE</scope>
</reference>
<dbReference type="InterPro" id="IPR050999">
    <property type="entry name" value="ADP-ribosyltransferase_ARG"/>
</dbReference>
<name>A0A814B524_9BILA</name>
<keyword evidence="10" id="KW-0520">NAD</keyword>
<dbReference type="AlphaFoldDB" id="A0A814B524"/>
<accession>A0A814B524</accession>
<keyword evidence="8" id="KW-0843">Virulence</keyword>
<dbReference type="PANTHER" id="PTHR10339">
    <property type="entry name" value="ADP-RIBOSYLTRANSFERASE"/>
    <property type="match status" value="1"/>
</dbReference>
<dbReference type="Pfam" id="PF01129">
    <property type="entry name" value="ART"/>
    <property type="match status" value="1"/>
</dbReference>
<sequence length="292" mass="33032">MATSGNVDLQQCIRVSDIANEPLEMLMPIRGYEKMPIVSLEEAVTPLISILPEIQTYIDTAKQRCESVPPDGLTQDESASIILYTMDWEPHEECLYFVLNATLRNKDRGELKPWFSYLRLILSALEKLPSMPRTVYRGVKLDLTDDYPEGKTFVWWAFSSCTTTIGVLKKEPFLGKTGERTMFTIECDSGKDISLYSYFQTEKEVLLLAARQFIVLSCLQPGSGLHIIQLKEIKPPKTLLQPVTNQPTQIEPTPNSDQSKHSTISTATMPEDPITTLCENLTQFQIKQGMFL</sequence>
<feature type="region of interest" description="Disordered" evidence="11">
    <location>
        <begin position="242"/>
        <end position="263"/>
    </location>
</feature>
<evidence type="ECO:0000256" key="11">
    <source>
        <dbReference type="SAM" id="MobiDB-lite"/>
    </source>
</evidence>
<evidence type="ECO:0000313" key="12">
    <source>
        <dbReference type="EMBL" id="CAF0924343.1"/>
    </source>
</evidence>
<evidence type="ECO:0000313" key="14">
    <source>
        <dbReference type="Proteomes" id="UP000663845"/>
    </source>
</evidence>
<dbReference type="InterPro" id="IPR000768">
    <property type="entry name" value="ART"/>
</dbReference>
<proteinExistence type="inferred from homology"/>
<comment type="caution">
    <text evidence="12">The sequence shown here is derived from an EMBL/GenBank/DDBJ whole genome shotgun (WGS) entry which is preliminary data.</text>
</comment>
<dbReference type="EMBL" id="CAJNOG010000090">
    <property type="protein sequence ID" value="CAF0924343.1"/>
    <property type="molecule type" value="Genomic_DNA"/>
</dbReference>
<dbReference type="Proteomes" id="UP000663845">
    <property type="component" value="Unassembled WGS sequence"/>
</dbReference>
<dbReference type="Gene3D" id="3.90.176.10">
    <property type="entry name" value="Toxin ADP-ribosyltransferase, Chain A, domain 1"/>
    <property type="match status" value="1"/>
</dbReference>
<evidence type="ECO:0000256" key="5">
    <source>
        <dbReference type="ARBA" id="ARBA00022676"/>
    </source>
</evidence>
<dbReference type="GO" id="GO:0003950">
    <property type="term" value="F:NAD+ poly-ADP-ribosyltransferase activity"/>
    <property type="evidence" value="ECO:0007669"/>
    <property type="project" value="TreeGrafter"/>
</dbReference>
<dbReference type="PROSITE" id="PS51996">
    <property type="entry name" value="TR_MART"/>
    <property type="match status" value="1"/>
</dbReference>
<evidence type="ECO:0000256" key="1">
    <source>
        <dbReference type="ARBA" id="ARBA00004613"/>
    </source>
</evidence>
<keyword evidence="5 10" id="KW-0328">Glycosyltransferase</keyword>
<evidence type="ECO:0000256" key="8">
    <source>
        <dbReference type="ARBA" id="ARBA00023026"/>
    </source>
</evidence>
<gene>
    <name evidence="12" type="ORF">JYZ213_LOCUS11796</name>
    <name evidence="13" type="ORF">OXD698_LOCUS866</name>
</gene>
<dbReference type="EMBL" id="CAJOAZ010000023">
    <property type="protein sequence ID" value="CAF3493327.1"/>
    <property type="molecule type" value="Genomic_DNA"/>
</dbReference>
<protein>
    <recommendedName>
        <fullName evidence="10">NAD(P)(+)--arginine ADP-ribosyltransferase</fullName>
        <ecNumber evidence="10">2.4.2.31</ecNumber>
    </recommendedName>
    <alternativeName>
        <fullName evidence="10">Mono(ADP-ribosyl)transferase</fullName>
    </alternativeName>
</protein>
<keyword evidence="10" id="KW-0521">NADP</keyword>
<dbReference type="GO" id="GO:0016779">
    <property type="term" value="F:nucleotidyltransferase activity"/>
    <property type="evidence" value="ECO:0007669"/>
    <property type="project" value="UniProtKB-KW"/>
</dbReference>
<evidence type="ECO:0000256" key="9">
    <source>
        <dbReference type="ARBA" id="ARBA00047597"/>
    </source>
</evidence>
<evidence type="ECO:0000256" key="10">
    <source>
        <dbReference type="RuleBase" id="RU361228"/>
    </source>
</evidence>